<feature type="domain" description="ABM" evidence="1">
    <location>
        <begin position="11"/>
        <end position="78"/>
    </location>
</feature>
<dbReference type="Pfam" id="PF03992">
    <property type="entry name" value="ABM"/>
    <property type="match status" value="1"/>
</dbReference>
<comment type="caution">
    <text evidence="2">The sequence shown here is derived from an EMBL/GenBank/DDBJ whole genome shotgun (WGS) entry which is preliminary data.</text>
</comment>
<gene>
    <name evidence="2" type="ORF">RRH01S_08_00750</name>
</gene>
<evidence type="ECO:0000259" key="1">
    <source>
        <dbReference type="Pfam" id="PF03992"/>
    </source>
</evidence>
<evidence type="ECO:0000313" key="2">
    <source>
        <dbReference type="EMBL" id="GAJ94338.1"/>
    </source>
</evidence>
<reference evidence="2 3" key="1">
    <citation type="submission" date="2014-05" db="EMBL/GenBank/DDBJ databases">
        <title>Whole genome shotgun sequence of Rhizobium rhizogenes NBRC 13257.</title>
        <authorList>
            <person name="Katano-Makiyama Y."/>
            <person name="Hosoyama A."/>
            <person name="Hashimoto M."/>
            <person name="Hosoyama Y."/>
            <person name="Noguchi M."/>
            <person name="Tsuchikane K."/>
            <person name="Kimura A."/>
            <person name="Ohji S."/>
            <person name="Ichikawa N."/>
            <person name="Yamazoe A."/>
            <person name="Fujita N."/>
        </authorList>
    </citation>
    <scope>NUCLEOTIDE SEQUENCE [LARGE SCALE GENOMIC DNA]</scope>
    <source>
        <strain evidence="2 3">NBRC 13257</strain>
    </source>
</reference>
<dbReference type="InterPro" id="IPR011008">
    <property type="entry name" value="Dimeric_a/b-barrel"/>
</dbReference>
<organism evidence="2 3">
    <name type="scientific">Rhizobium rhizogenes NBRC 13257</name>
    <dbReference type="NCBI Taxonomy" id="1220581"/>
    <lineage>
        <taxon>Bacteria</taxon>
        <taxon>Pseudomonadati</taxon>
        <taxon>Pseudomonadota</taxon>
        <taxon>Alphaproteobacteria</taxon>
        <taxon>Hyphomicrobiales</taxon>
        <taxon>Rhizobiaceae</taxon>
        <taxon>Rhizobium/Agrobacterium group</taxon>
        <taxon>Rhizobium</taxon>
    </lineage>
</organism>
<proteinExistence type="predicted"/>
<sequence>MKTESIFRVDKFVVPAQSRDAFMARLQVTHKTLGAADGCVQNLVLEQVSGAGEFNVVTIVEWRDTAAYENARQAAQQRQKENGFDPQNYFRELGIKADLGNYTPMSEGFSSAL</sequence>
<dbReference type="SUPFAM" id="SSF54909">
    <property type="entry name" value="Dimeric alpha+beta barrel"/>
    <property type="match status" value="1"/>
</dbReference>
<dbReference type="EMBL" id="BAYX01000008">
    <property type="protein sequence ID" value="GAJ94338.1"/>
    <property type="molecule type" value="Genomic_DNA"/>
</dbReference>
<dbReference type="Gene3D" id="3.30.70.100">
    <property type="match status" value="1"/>
</dbReference>
<dbReference type="Proteomes" id="UP000026941">
    <property type="component" value="Unassembled WGS sequence"/>
</dbReference>
<accession>A0AA87Q2X4</accession>
<evidence type="ECO:0000313" key="3">
    <source>
        <dbReference type="Proteomes" id="UP000026941"/>
    </source>
</evidence>
<name>A0AA87Q2X4_RHIRH</name>
<dbReference type="AlphaFoldDB" id="A0AA87Q2X4"/>
<protein>
    <recommendedName>
        <fullName evidence="1">ABM domain-containing protein</fullName>
    </recommendedName>
</protein>
<dbReference type="RefSeq" id="WP_042473990.1">
    <property type="nucleotide sequence ID" value="NZ_BAYX01000008.1"/>
</dbReference>
<dbReference type="InterPro" id="IPR007138">
    <property type="entry name" value="ABM_dom"/>
</dbReference>